<evidence type="ECO:0000259" key="3">
    <source>
        <dbReference type="Pfam" id="PF25275"/>
    </source>
</evidence>
<gene>
    <name evidence="4" type="ORF">NRK68_34020</name>
</gene>
<dbReference type="Pfam" id="PF25275">
    <property type="entry name" value="Golvesin_C"/>
    <property type="match status" value="1"/>
</dbReference>
<name>A0ABY5Q7U4_9ACTN</name>
<keyword evidence="4" id="KW-0614">Plasmid</keyword>
<dbReference type="InterPro" id="IPR023346">
    <property type="entry name" value="Lysozyme-like_dom_sf"/>
</dbReference>
<reference evidence="4" key="1">
    <citation type="submission" date="2022-08" db="EMBL/GenBank/DDBJ databases">
        <authorList>
            <person name="Tian L."/>
        </authorList>
    </citation>
    <scope>NUCLEOTIDE SEQUENCE</scope>
    <source>
        <strain evidence="4">CM253</strain>
        <plasmid evidence="4">unnamed1</plasmid>
    </source>
</reference>
<feature type="region of interest" description="Disordered" evidence="1">
    <location>
        <begin position="34"/>
        <end position="57"/>
    </location>
</feature>
<feature type="region of interest" description="Disordered" evidence="1">
    <location>
        <begin position="411"/>
        <end position="439"/>
    </location>
</feature>
<proteinExistence type="predicted"/>
<feature type="domain" description="Golvesin/Xly CBD-like" evidence="3">
    <location>
        <begin position="874"/>
        <end position="952"/>
    </location>
</feature>
<dbReference type="RefSeq" id="WP_257858041.1">
    <property type="nucleotide sequence ID" value="NZ_CP102515.1"/>
</dbReference>
<evidence type="ECO:0000256" key="2">
    <source>
        <dbReference type="SAM" id="SignalP"/>
    </source>
</evidence>
<evidence type="ECO:0000256" key="1">
    <source>
        <dbReference type="SAM" id="MobiDB-lite"/>
    </source>
</evidence>
<evidence type="ECO:0000313" key="4">
    <source>
        <dbReference type="EMBL" id="UUY52299.1"/>
    </source>
</evidence>
<dbReference type="InterPro" id="IPR033803">
    <property type="entry name" value="CBD-like_Golvesin-Xly"/>
</dbReference>
<dbReference type="EMBL" id="CP102515">
    <property type="protein sequence ID" value="UUY52299.1"/>
    <property type="molecule type" value="Genomic_DNA"/>
</dbReference>
<feature type="chain" id="PRO_5047390554" description="Golvesin/Xly CBD-like domain-containing protein" evidence="2">
    <location>
        <begin position="32"/>
        <end position="1430"/>
    </location>
</feature>
<evidence type="ECO:0000313" key="5">
    <source>
        <dbReference type="Proteomes" id="UP001057738"/>
    </source>
</evidence>
<keyword evidence="5" id="KW-1185">Reference proteome</keyword>
<accession>A0ABY5Q7U4</accession>
<organism evidence="4 5">
    <name type="scientific">Streptomyces yangpuensis</name>
    <dbReference type="NCBI Taxonomy" id="1648182"/>
    <lineage>
        <taxon>Bacteria</taxon>
        <taxon>Bacillati</taxon>
        <taxon>Actinomycetota</taxon>
        <taxon>Actinomycetes</taxon>
        <taxon>Kitasatosporales</taxon>
        <taxon>Streptomycetaceae</taxon>
        <taxon>Streptomyces</taxon>
    </lineage>
</organism>
<dbReference type="Proteomes" id="UP001057738">
    <property type="component" value="Plasmid unnamed1"/>
</dbReference>
<feature type="signal peptide" evidence="2">
    <location>
        <begin position="1"/>
        <end position="31"/>
    </location>
</feature>
<protein>
    <recommendedName>
        <fullName evidence="3">Golvesin/Xly CBD-like domain-containing protein</fullName>
    </recommendedName>
</protein>
<sequence length="1430" mass="153108">MKQRAKRRRAPAAVIVSTALLCGLVQSQAWADPVPASTGTPAGAKRSNPSHIVPPDRDEVLGKEWKESADRAWTTSGDATGFHLLVADKKAGYAWRTAATLAEAGLDTDMWIGNACVTGSGKRAVVAYAPRTFTNKAELMARGAFTAVVDLESGQVTKLNRQASLAYFSPGCGKDETAVLTQAGGETHNKTRLLKVDASAAQVGKTIELPGQVTSAIPVGKDIVAADAARITRIDDQGRTTAIAHTNQVPFGLTPDAAGGVVFMDRSASSAEKGEVKRVTAQDISHPDAAKAKPPVLAKGTLTKMDLTASADGKVFITGETKAAGKLPSTVTRRADVPKESTASTRGEALITRVSVAGGADPRTSQAAIPESADIDVKVLKTGKAVTFTVTPPPAAASTASVSVASQAAAPAASGTAEPERYCSVPRNNPAKQAMQPKPRQVEWAVDQAITGNLNKHISRPANWKNLGMAAYQPQALFPRLALEGGGRVPAQVMLGITAQESNMWQASRVVVPGVTGNPLIGNFYGIKYAANGQQTDPWGINWAEADCGYGITQITDGMRMHGKEKPGEQPLSTLQQEAAALDYTANIAAGLRVLADKWNVTKRDGMVVNNGDPQYMENWFFALWAYNSGYYPRAAAASNGGLWGVGFTNNPANPLWKANRAPFLEGPAGGNDYSHAKHPQDWPYQEKVLGWAARPLEAMESPGTMVAGFRPAWWTGDHLKSTVKPAESLFCTAANNCDPTKIGPNDQNKPGLGACQREDLKCWWNQPVTWKNCANAECGYELVRFNDTYPEEADGTAYPPNCTTAGLPADALIIDDVADGTPIARPGCSQPKANSGTFSLDFGSPSARIDFQQLGAGYGGHFWFAHTRKDDATGQRMKATGTWTLNKSLNGAAKVMVHLPDHGAHTLNAKYEVTTAKGVRTRTIGQKGNTNRWVSLGAFQFNNVPIVKLSSITPDGTGDQDIAFDAIAIVPINAKYVERSLTAAAIFDKNQSLNSNMPGVVKTPLRTMKTLYDWALSRSYRGPSWEDNSITEYGVTHYPRCAQPGQFPTTATCTGQKTYDAAEVWRQRILAGGHTVRADGGVPAESIPQWMAMSNNRPDPAKMAAEAYKDDNSYKIKSDIIASYLVDDTGKIIPDTEYVDGDVLIGNAHLPQFVVEIMKGIQADYGIPLPDISYTGVDALHWGDNLRVDPLGQGDVPGQAYKPHLRGGRISADGKCIDTRLVGGGAHGYRPMVANKHVDQNVKSWLDKVNANSHMHIGVKRWAGDIYSMFFKNEGLYPGDDYNTFGSSIGNAPPIWQDIAVAFCTDGSVKPMHLGGGNGDANPANGIVYQSYMPDLYVYVDGKMTDNLGRPSSSRVQAGNWVNFSNIPGVNSDKGNAYGKCDAATRGNGGNPWNVGIPFPVAGDTTDYRPNRMVHCDQPATFFTETYTP</sequence>
<geneLocation type="plasmid" evidence="4 5">
    <name>unnamed1</name>
</geneLocation>
<dbReference type="SUPFAM" id="SSF53955">
    <property type="entry name" value="Lysozyme-like"/>
    <property type="match status" value="1"/>
</dbReference>
<keyword evidence="2" id="KW-0732">Signal</keyword>
<dbReference type="GeneID" id="95578556"/>